<dbReference type="AlphaFoldDB" id="A0A2K8L077"/>
<dbReference type="SUPFAM" id="SSF50249">
    <property type="entry name" value="Nucleic acid-binding proteins"/>
    <property type="match status" value="4"/>
</dbReference>
<organism evidence="12 13">
    <name type="scientific">Mariprofundus aestuarium</name>
    <dbReference type="NCBI Taxonomy" id="1921086"/>
    <lineage>
        <taxon>Bacteria</taxon>
        <taxon>Pseudomonadati</taxon>
        <taxon>Pseudomonadota</taxon>
        <taxon>Candidatius Mariprofundia</taxon>
        <taxon>Mariprofundales</taxon>
        <taxon>Mariprofundaceae</taxon>
        <taxon>Mariprofundus</taxon>
    </lineage>
</organism>
<dbReference type="NCBIfam" id="TIGR02063">
    <property type="entry name" value="RNase_R"/>
    <property type="match status" value="1"/>
</dbReference>
<accession>A0A2K8L077</accession>
<dbReference type="InterPro" id="IPR012340">
    <property type="entry name" value="NA-bd_OB-fold"/>
</dbReference>
<comment type="subcellular location">
    <subcellularLocation>
        <location evidence="2 8">Cytoplasm</location>
    </subcellularLocation>
</comment>
<feature type="compositionally biased region" description="Low complexity" evidence="9">
    <location>
        <begin position="61"/>
        <end position="70"/>
    </location>
</feature>
<dbReference type="KEGG" id="maes:Ga0123461_2263"/>
<sequence>MSRKKNSSLESFKWPGTPAKRSNDERSSAKGSDNKRPSRNSSEESRGDRRPARSGSKKPTSKPSPYGKPSSGDETRSNKRSPHNKRRDERPAGKGSARSKPSHKDSKTYTGKVSAHPDGFGFVDVAGLEKGLFLPREEMRELMHGDTVEVRTVFSRGRESAELVRIIEHAPTTLAGQFVIKGGVGIVQPRSRKMPQTILIKRGDANGARDGDWVRIEITRGPGHLTGRVLEILGNNLAPSALIDLIVAEQQLSETFPAEVTAAADKFSDSVSKEGIKGRKDLRKLPFVTIDGEDARDFDDAICVLPRGEGFEAWVAIADVAQYVLPNSPLDVEALARGNSFYFPDRVIPMLPEKLSNGLCSLNPNVARLAMTARMRFDANGTRRSTHVYESVIHSQARLTYTQAARWLEDKDEAAIECEIARNMLDDAARLFHKLEKKRAQRGALDLDMPEVRATLENDVVTDLRETPRNIAHRLIEEMMLAANTAIAEYMEAHNCDLLYRVHAPPERQAIETLNEFLDPFGMFVNLPKVKAEDANVRPGSVQRVLEQSEGKPFAHVLHRLVLRSLQRAEYTPNNVGHFGLAYKSYTHFTSPIRRYADLIVHRRLKALIRGIDPNKVQHKNTLVAIGEHTSIQERIQQRAEWDTRAMLAALFHKKDEGKTMPARIAGLTSRRIFFELEPTMAEGGLSVDDLPGSFVLDETGHRLVARRGGASYHLGDQLEVVIDTVDPVRGVINVRLA</sequence>
<evidence type="ECO:0000259" key="11">
    <source>
        <dbReference type="SMART" id="SM00955"/>
    </source>
</evidence>
<evidence type="ECO:0000313" key="12">
    <source>
        <dbReference type="EMBL" id="ATX80667.1"/>
    </source>
</evidence>
<dbReference type="InterPro" id="IPR004476">
    <property type="entry name" value="RNase_II/RNase_R"/>
</dbReference>
<dbReference type="Pfam" id="PF17876">
    <property type="entry name" value="CSD2"/>
    <property type="match status" value="1"/>
</dbReference>
<comment type="function">
    <text evidence="8">3'-5' exoribonuclease that releases 5'-nucleoside monophosphates and is involved in maturation of structured RNAs.</text>
</comment>
<dbReference type="Gene3D" id="2.40.50.140">
    <property type="entry name" value="Nucleic acid-binding proteins"/>
    <property type="match status" value="1"/>
</dbReference>
<feature type="domain" description="Cold-shock" evidence="10">
    <location>
        <begin position="110"/>
        <end position="167"/>
    </location>
</feature>
<evidence type="ECO:0000256" key="1">
    <source>
        <dbReference type="ARBA" id="ARBA00001849"/>
    </source>
</evidence>
<keyword evidence="5 8" id="KW-0378">Hydrolase</keyword>
<proteinExistence type="inferred from homology"/>
<evidence type="ECO:0000259" key="10">
    <source>
        <dbReference type="SMART" id="SM00357"/>
    </source>
</evidence>
<keyword evidence="13" id="KW-1185">Reference proteome</keyword>
<dbReference type="RefSeq" id="WP_232710180.1">
    <property type="nucleotide sequence ID" value="NZ_CP018799.1"/>
</dbReference>
<dbReference type="PANTHER" id="PTHR23355">
    <property type="entry name" value="RIBONUCLEASE"/>
    <property type="match status" value="1"/>
</dbReference>
<dbReference type="InterPro" id="IPR040476">
    <property type="entry name" value="CSD2"/>
</dbReference>
<dbReference type="PANTHER" id="PTHR23355:SF9">
    <property type="entry name" value="DIS3-LIKE EXONUCLEASE 2"/>
    <property type="match status" value="1"/>
</dbReference>
<dbReference type="Pfam" id="PF08206">
    <property type="entry name" value="OB_RNB"/>
    <property type="match status" value="1"/>
</dbReference>
<dbReference type="InterPro" id="IPR050180">
    <property type="entry name" value="RNR_Ribonuclease"/>
</dbReference>
<protein>
    <recommendedName>
        <fullName evidence="8">Ribonuclease R</fullName>
        <shortName evidence="8">RNase R</shortName>
        <ecNumber evidence="8">3.1.13.1</ecNumber>
    </recommendedName>
</protein>
<dbReference type="EC" id="3.1.13.1" evidence="8"/>
<evidence type="ECO:0000256" key="2">
    <source>
        <dbReference type="ARBA" id="ARBA00004496"/>
    </source>
</evidence>
<dbReference type="Pfam" id="PF00773">
    <property type="entry name" value="RNB"/>
    <property type="match status" value="1"/>
</dbReference>
<evidence type="ECO:0000256" key="9">
    <source>
        <dbReference type="SAM" id="MobiDB-lite"/>
    </source>
</evidence>
<comment type="catalytic activity">
    <reaction evidence="1 8">
        <text>Exonucleolytic cleavage in the 3'- to 5'-direction to yield nucleoside 5'-phosphates.</text>
        <dbReference type="EC" id="3.1.13.1"/>
    </reaction>
</comment>
<gene>
    <name evidence="8" type="primary">rnr</name>
    <name evidence="12" type="ORF">Ga0123461_2263</name>
</gene>
<dbReference type="InterPro" id="IPR001900">
    <property type="entry name" value="RNase_II/R"/>
</dbReference>
<feature type="region of interest" description="Disordered" evidence="9">
    <location>
        <begin position="1"/>
        <end position="118"/>
    </location>
</feature>
<dbReference type="InterPro" id="IPR013223">
    <property type="entry name" value="RNase_B_OB_dom"/>
</dbReference>
<dbReference type="InterPro" id="IPR011129">
    <property type="entry name" value="CSD"/>
</dbReference>
<reference evidence="12 13" key="1">
    <citation type="submission" date="2016-12" db="EMBL/GenBank/DDBJ databases">
        <title>Isolation and genomic insights into novel planktonic Zetaproteobacteria from stratified waters of the Chesapeake Bay.</title>
        <authorList>
            <person name="McAllister S.M."/>
            <person name="Kato S."/>
            <person name="Chan C.S."/>
            <person name="Chiu B.K."/>
            <person name="Field E.K."/>
        </authorList>
    </citation>
    <scope>NUCLEOTIDE SEQUENCE [LARGE SCALE GENOMIC DNA]</scope>
    <source>
        <strain evidence="12 13">CP-5</strain>
    </source>
</reference>
<dbReference type="HAMAP" id="MF_01895">
    <property type="entry name" value="RNase_R"/>
    <property type="match status" value="1"/>
</dbReference>
<dbReference type="GO" id="GO:0006402">
    <property type="term" value="P:mRNA catabolic process"/>
    <property type="evidence" value="ECO:0007669"/>
    <property type="project" value="TreeGrafter"/>
</dbReference>
<keyword evidence="4 8" id="KW-0540">Nuclease</keyword>
<name>A0A2K8L077_MARES</name>
<dbReference type="InterPro" id="IPR022966">
    <property type="entry name" value="RNase_II/R_CS"/>
</dbReference>
<feature type="domain" description="RNB" evidence="11">
    <location>
        <begin position="279"/>
        <end position="611"/>
    </location>
</feature>
<keyword evidence="3 8" id="KW-0963">Cytoplasm</keyword>
<evidence type="ECO:0000256" key="4">
    <source>
        <dbReference type="ARBA" id="ARBA00022722"/>
    </source>
</evidence>
<dbReference type="InterPro" id="IPR011805">
    <property type="entry name" value="RNase_R"/>
</dbReference>
<dbReference type="GO" id="GO:0003723">
    <property type="term" value="F:RNA binding"/>
    <property type="evidence" value="ECO:0007669"/>
    <property type="project" value="UniProtKB-UniRule"/>
</dbReference>
<evidence type="ECO:0000256" key="7">
    <source>
        <dbReference type="ARBA" id="ARBA00022884"/>
    </source>
</evidence>
<dbReference type="SMART" id="SM00357">
    <property type="entry name" value="CSP"/>
    <property type="match status" value="1"/>
</dbReference>
<dbReference type="Proteomes" id="UP000231701">
    <property type="component" value="Chromosome"/>
</dbReference>
<evidence type="ECO:0000256" key="8">
    <source>
        <dbReference type="HAMAP-Rule" id="MF_01895"/>
    </source>
</evidence>
<evidence type="ECO:0000256" key="6">
    <source>
        <dbReference type="ARBA" id="ARBA00022839"/>
    </source>
</evidence>
<dbReference type="EMBL" id="CP018799">
    <property type="protein sequence ID" value="ATX80667.1"/>
    <property type="molecule type" value="Genomic_DNA"/>
</dbReference>
<comment type="similarity">
    <text evidence="8">Belongs to the RNR ribonuclease family. RNase R subfamily.</text>
</comment>
<evidence type="ECO:0000313" key="13">
    <source>
        <dbReference type="Proteomes" id="UP000231701"/>
    </source>
</evidence>
<dbReference type="PROSITE" id="PS01175">
    <property type="entry name" value="RIBONUCLEASE_II"/>
    <property type="match status" value="1"/>
</dbReference>
<keyword evidence="6 8" id="KW-0269">Exonuclease</keyword>
<dbReference type="GO" id="GO:0005829">
    <property type="term" value="C:cytosol"/>
    <property type="evidence" value="ECO:0007669"/>
    <property type="project" value="UniProtKB-ARBA"/>
</dbReference>
<dbReference type="GO" id="GO:0008859">
    <property type="term" value="F:exoribonuclease II activity"/>
    <property type="evidence" value="ECO:0007669"/>
    <property type="project" value="UniProtKB-UniRule"/>
</dbReference>
<dbReference type="NCBIfam" id="TIGR00358">
    <property type="entry name" value="3_prime_RNase"/>
    <property type="match status" value="1"/>
</dbReference>
<evidence type="ECO:0000256" key="5">
    <source>
        <dbReference type="ARBA" id="ARBA00022801"/>
    </source>
</evidence>
<dbReference type="SMART" id="SM00955">
    <property type="entry name" value="RNB"/>
    <property type="match status" value="1"/>
</dbReference>
<evidence type="ECO:0000256" key="3">
    <source>
        <dbReference type="ARBA" id="ARBA00022490"/>
    </source>
</evidence>
<feature type="compositionally biased region" description="Basic and acidic residues" evidence="9">
    <location>
        <begin position="21"/>
        <end position="51"/>
    </location>
</feature>
<keyword evidence="7 8" id="KW-0694">RNA-binding</keyword>